<dbReference type="Pfam" id="PF02738">
    <property type="entry name" value="MoCoBD_1"/>
    <property type="match status" value="1"/>
</dbReference>
<dbReference type="Pfam" id="PF01315">
    <property type="entry name" value="Ald_Xan_dh_C"/>
    <property type="match status" value="1"/>
</dbReference>
<dbReference type="EMBL" id="CAIE01000031">
    <property type="protein sequence ID" value="CCH19068.1"/>
    <property type="molecule type" value="Genomic_DNA"/>
</dbReference>
<feature type="domain" description="Aldehyde oxidase/xanthine dehydrogenase a/b hammerhead" evidence="4">
    <location>
        <begin position="20"/>
        <end position="124"/>
    </location>
</feature>
<organism evidence="5 6">
    <name type="scientific">Micromonospora lupini str. Lupac 08</name>
    <dbReference type="NCBI Taxonomy" id="1150864"/>
    <lineage>
        <taxon>Bacteria</taxon>
        <taxon>Bacillati</taxon>
        <taxon>Actinomycetota</taxon>
        <taxon>Actinomycetes</taxon>
        <taxon>Micromonosporales</taxon>
        <taxon>Micromonosporaceae</taxon>
        <taxon>Micromonospora</taxon>
    </lineage>
</organism>
<dbReference type="EC" id="1.17.1.4" evidence="5"/>
<keyword evidence="6" id="KW-1185">Reference proteome</keyword>
<dbReference type="eggNOG" id="COG1529">
    <property type="taxonomic scope" value="Bacteria"/>
</dbReference>
<dbReference type="OrthoDB" id="8428274at2"/>
<dbReference type="SUPFAM" id="SSF56003">
    <property type="entry name" value="Molybdenum cofactor-binding domain"/>
    <property type="match status" value="1"/>
</dbReference>
<gene>
    <name evidence="5" type="ORF">MILUP08_43985</name>
</gene>
<dbReference type="InterPro" id="IPR046867">
    <property type="entry name" value="AldOxase/xan_DH_MoCoBD2"/>
</dbReference>
<keyword evidence="2 5" id="KW-0560">Oxidoreductase</keyword>
<dbReference type="InterPro" id="IPR000674">
    <property type="entry name" value="Ald_Oxase/Xan_DH_a/b"/>
</dbReference>
<accession>I0L5H1</accession>
<evidence type="ECO:0000259" key="4">
    <source>
        <dbReference type="SMART" id="SM01008"/>
    </source>
</evidence>
<proteinExistence type="predicted"/>
<dbReference type="STRING" id="1150864.MILUP08_43985"/>
<feature type="region of interest" description="Disordered" evidence="3">
    <location>
        <begin position="522"/>
        <end position="546"/>
    </location>
</feature>
<dbReference type="SMART" id="SM01008">
    <property type="entry name" value="Ald_Xan_dh_C"/>
    <property type="match status" value="1"/>
</dbReference>
<dbReference type="PANTHER" id="PTHR11908">
    <property type="entry name" value="XANTHINE DEHYDROGENASE"/>
    <property type="match status" value="1"/>
</dbReference>
<evidence type="ECO:0000313" key="6">
    <source>
        <dbReference type="Proteomes" id="UP000003448"/>
    </source>
</evidence>
<evidence type="ECO:0000256" key="1">
    <source>
        <dbReference type="ARBA" id="ARBA00022505"/>
    </source>
</evidence>
<name>I0L5H1_9ACTN</name>
<dbReference type="Pfam" id="PF20256">
    <property type="entry name" value="MoCoBD_2"/>
    <property type="match status" value="2"/>
</dbReference>
<reference evidence="6" key="1">
    <citation type="journal article" date="2012" name="J. Bacteriol.">
        <title>Genome Sequence of Micromonospora lupini Lupac 08, Isolated from Root Nodules of Lupinus angustifolius.</title>
        <authorList>
            <person name="Alonso-Vega P."/>
            <person name="Normand P."/>
            <person name="Bacigalupe R."/>
            <person name="Pujic P."/>
            <person name="Lajus A."/>
            <person name="Vallenet D."/>
            <person name="Carro L."/>
            <person name="Coll P."/>
            <person name="Trujillo M.E."/>
        </authorList>
    </citation>
    <scope>NUCLEOTIDE SEQUENCE [LARGE SCALE GENOMIC DNA]</scope>
    <source>
        <strain evidence="6">Lupac 08</strain>
    </source>
</reference>
<dbReference type="RefSeq" id="WP_007460904.1">
    <property type="nucleotide sequence ID" value="NZ_HF570108.1"/>
</dbReference>
<keyword evidence="1" id="KW-0500">Molybdenum</keyword>
<dbReference type="InterPro" id="IPR037165">
    <property type="entry name" value="AldOxase/xan_DH_Mopterin-bd_sf"/>
</dbReference>
<evidence type="ECO:0000256" key="3">
    <source>
        <dbReference type="SAM" id="MobiDB-lite"/>
    </source>
</evidence>
<dbReference type="Proteomes" id="UP000003448">
    <property type="component" value="Unassembled WGS sequence"/>
</dbReference>
<dbReference type="AlphaFoldDB" id="I0L5H1"/>
<dbReference type="GO" id="GO:0004854">
    <property type="term" value="F:xanthine dehydrogenase activity"/>
    <property type="evidence" value="ECO:0007669"/>
    <property type="project" value="UniProtKB-EC"/>
</dbReference>
<comment type="caution">
    <text evidence="5">The sequence shown here is derived from an EMBL/GenBank/DDBJ whole genome shotgun (WGS) entry which is preliminary data.</text>
</comment>
<sequence length="696" mass="74437">MSAGAVGRAYPRLEGREKVTGTARYAVEYPTDGVTYGWVVPAAVVRGRITRVDTDEALASPGVLAVLHHGNAPRIAPGPQPELWLLQEPAVHYRGQFVAVVVATSLEAAREGARLVRIDYDTGSHSTVLTDDHPGLYKPEHVNPSYPTDTVEGDFDAGYAAAPVRVDATYRTPAYHNNPMEPHATTARWHDGRLLVHDSTQGAAPVQATLAELFELPRESVRVIAEHVGGGFGSKGYAKAAVVLAALAARHVDRPVKLALTRQQLFGPIGYRTPTIQRVRLAADADGRLTAVCHDAISQTSTIREFAEQTAVYTRSMYAAPHRRTTHRLVRLDVPTPFWMRAPGECPGAYALESAMDELAIAAGVDPVELRIRNDAAVDPDQGQPFTSRNLVACLREGAQRFGWAGRDPTPRARRDGRWLVGTGVAGSSYPARARPSSASVTARPDGSFLARIDATDIGTGARTALWQVAADALGVPPERVEIRIGDTDLPVAPLAGGSMGTASWSWAVVRACEALRGKLRAGAPPGTEVSAEADTTDEVGGQPERPRYAYGAQFVEVRVDADTGEVRVNRTLGVFAAGRVVNPTTARSQLIGGMTMGLSMALHEEGLLDERYGDWVNHDLATYHITGCADVESIEAYWLDERDDELNPAGVKGLGEIGIVGTAAAVANAVHHATGVRVRDLPIRLDKLVGLSGLA</sequence>
<dbReference type="InterPro" id="IPR036856">
    <property type="entry name" value="Ald_Oxase/Xan_DH_a/b_sf"/>
</dbReference>
<dbReference type="InterPro" id="IPR016208">
    <property type="entry name" value="Ald_Oxase/xanthine_DH-like"/>
</dbReference>
<dbReference type="PANTHER" id="PTHR11908:SF132">
    <property type="entry name" value="ALDEHYDE OXIDASE 1-RELATED"/>
    <property type="match status" value="1"/>
</dbReference>
<evidence type="ECO:0000256" key="2">
    <source>
        <dbReference type="ARBA" id="ARBA00023002"/>
    </source>
</evidence>
<dbReference type="Gene3D" id="3.30.365.10">
    <property type="entry name" value="Aldehyde oxidase/xanthine dehydrogenase, molybdopterin binding domain"/>
    <property type="match status" value="4"/>
</dbReference>
<dbReference type="SUPFAM" id="SSF54665">
    <property type="entry name" value="CO dehydrogenase molybdoprotein N-domain-like"/>
    <property type="match status" value="1"/>
</dbReference>
<dbReference type="InterPro" id="IPR008274">
    <property type="entry name" value="AldOxase/xan_DH_MoCoBD1"/>
</dbReference>
<evidence type="ECO:0000313" key="5">
    <source>
        <dbReference type="EMBL" id="CCH19068.1"/>
    </source>
</evidence>
<dbReference type="GO" id="GO:0005506">
    <property type="term" value="F:iron ion binding"/>
    <property type="evidence" value="ECO:0007669"/>
    <property type="project" value="InterPro"/>
</dbReference>
<dbReference type="Gene3D" id="3.90.1170.50">
    <property type="entry name" value="Aldehyde oxidase/xanthine dehydrogenase, a/b hammerhead"/>
    <property type="match status" value="1"/>
</dbReference>
<protein>
    <submittedName>
        <fullName evidence="5">Putative xanthine dehydrogenase molybdenum-binding subunit</fullName>
        <ecNumber evidence="5">1.17.1.4</ecNumber>
    </submittedName>
</protein>